<dbReference type="EMBL" id="CP036347">
    <property type="protein sequence ID" value="QDU03122.1"/>
    <property type="molecule type" value="Genomic_DNA"/>
</dbReference>
<dbReference type="AlphaFoldDB" id="A0A517WCY8"/>
<reference evidence="1 2" key="1">
    <citation type="submission" date="2019-02" db="EMBL/GenBank/DDBJ databases">
        <title>Deep-cultivation of Planctomycetes and their phenomic and genomic characterization uncovers novel biology.</title>
        <authorList>
            <person name="Wiegand S."/>
            <person name="Jogler M."/>
            <person name="Boedeker C."/>
            <person name="Pinto D."/>
            <person name="Vollmers J."/>
            <person name="Rivas-Marin E."/>
            <person name="Kohn T."/>
            <person name="Peeters S.H."/>
            <person name="Heuer A."/>
            <person name="Rast P."/>
            <person name="Oberbeckmann S."/>
            <person name="Bunk B."/>
            <person name="Jeske O."/>
            <person name="Meyerdierks A."/>
            <person name="Storesund J.E."/>
            <person name="Kallscheuer N."/>
            <person name="Luecker S."/>
            <person name="Lage O.M."/>
            <person name="Pohl T."/>
            <person name="Merkel B.J."/>
            <person name="Hornburger P."/>
            <person name="Mueller R.-W."/>
            <person name="Bruemmer F."/>
            <person name="Labrenz M."/>
            <person name="Spormann A.M."/>
            <person name="Op den Camp H."/>
            <person name="Overmann J."/>
            <person name="Amann R."/>
            <person name="Jetten M.S.M."/>
            <person name="Mascher T."/>
            <person name="Medema M.H."/>
            <person name="Devos D.P."/>
            <person name="Kaster A.-K."/>
            <person name="Ovreas L."/>
            <person name="Rohde M."/>
            <person name="Galperin M.Y."/>
            <person name="Jogler C."/>
        </authorList>
    </citation>
    <scope>NUCLEOTIDE SEQUENCE [LARGE SCALE GENOMIC DNA]</scope>
    <source>
        <strain evidence="1 2">V6</strain>
    </source>
</reference>
<evidence type="ECO:0000313" key="1">
    <source>
        <dbReference type="EMBL" id="QDU03122.1"/>
    </source>
</evidence>
<proteinExistence type="predicted"/>
<dbReference type="RefSeq" id="WP_145040679.1">
    <property type="nucleotide sequence ID" value="NZ_CP036347.1"/>
</dbReference>
<protein>
    <submittedName>
        <fullName evidence="1">Uncharacterized protein</fullName>
    </submittedName>
</protein>
<organism evidence="1 2">
    <name type="scientific">Gimesia chilikensis</name>
    <dbReference type="NCBI Taxonomy" id="2605989"/>
    <lineage>
        <taxon>Bacteria</taxon>
        <taxon>Pseudomonadati</taxon>
        <taxon>Planctomycetota</taxon>
        <taxon>Planctomycetia</taxon>
        <taxon>Planctomycetales</taxon>
        <taxon>Planctomycetaceae</taxon>
        <taxon>Gimesia</taxon>
    </lineage>
</organism>
<name>A0A517WCY8_9PLAN</name>
<gene>
    <name evidence="1" type="ORF">V6x_28340</name>
</gene>
<evidence type="ECO:0000313" key="2">
    <source>
        <dbReference type="Proteomes" id="UP000320722"/>
    </source>
</evidence>
<sequence>MIVRSMLENPDQPFDFFNDYRDTIHFLGGVLLVGDPVQAAKAQKAIPILETRYAKWHIEWMKK</sequence>
<accession>A0A517WCY8</accession>
<dbReference type="Proteomes" id="UP000320722">
    <property type="component" value="Chromosome"/>
</dbReference>